<dbReference type="AlphaFoldDB" id="A0A8J2VTR6"/>
<evidence type="ECO:0000313" key="3">
    <source>
        <dbReference type="EMBL" id="CAG9565251.1"/>
    </source>
</evidence>
<reference evidence="3" key="1">
    <citation type="submission" date="2021-09" db="EMBL/GenBank/DDBJ databases">
        <authorList>
            <person name="Martin H S."/>
        </authorList>
    </citation>
    <scope>NUCLEOTIDE SEQUENCE</scope>
</reference>
<gene>
    <name evidence="3" type="ORF">DCHRY22_LOCUS6132</name>
</gene>
<evidence type="ECO:0000256" key="1">
    <source>
        <dbReference type="SAM" id="SignalP"/>
    </source>
</evidence>
<feature type="domain" description="DUF4789" evidence="2">
    <location>
        <begin position="54"/>
        <end position="128"/>
    </location>
</feature>
<dbReference type="InterPro" id="IPR031993">
    <property type="entry name" value="DUF4789"/>
</dbReference>
<accession>A0A8J2VTR6</accession>
<keyword evidence="1" id="KW-0732">Signal</keyword>
<organism evidence="3 4">
    <name type="scientific">Danaus chrysippus</name>
    <name type="common">African queen</name>
    <dbReference type="NCBI Taxonomy" id="151541"/>
    <lineage>
        <taxon>Eukaryota</taxon>
        <taxon>Metazoa</taxon>
        <taxon>Ecdysozoa</taxon>
        <taxon>Arthropoda</taxon>
        <taxon>Hexapoda</taxon>
        <taxon>Insecta</taxon>
        <taxon>Pterygota</taxon>
        <taxon>Neoptera</taxon>
        <taxon>Endopterygota</taxon>
        <taxon>Lepidoptera</taxon>
        <taxon>Glossata</taxon>
        <taxon>Ditrysia</taxon>
        <taxon>Papilionoidea</taxon>
        <taxon>Nymphalidae</taxon>
        <taxon>Danainae</taxon>
        <taxon>Danaini</taxon>
        <taxon>Danaina</taxon>
        <taxon>Danaus</taxon>
        <taxon>Anosia</taxon>
    </lineage>
</organism>
<name>A0A8J2VTR6_9NEOP</name>
<protein>
    <submittedName>
        <fullName evidence="3">(African queen) hypothetical protein</fullName>
    </submittedName>
</protein>
<sequence length="186" mass="20661">MIGFGCIFFLVFVVLSNTQYVQKSNDAIGFPEIEENPQMVNKQNRQPVYIPSICPENELLYPGDQADDWICDCRPGHLYHPTTDKCWPAYREGPCESGQYIVLPDNSSIPVCVKNSCLVDGFVVWNGKCEVLGNSCGEKFPISLLSIDAVTLKVACVKVDELESRFSLNVPSSCLAGSKRNIKNKC</sequence>
<dbReference type="Proteomes" id="UP000789524">
    <property type="component" value="Unassembled WGS sequence"/>
</dbReference>
<dbReference type="PANTHER" id="PTHR21177:SF4">
    <property type="entry name" value="IP06524P"/>
    <property type="match status" value="1"/>
</dbReference>
<feature type="chain" id="PRO_5035178394" evidence="1">
    <location>
        <begin position="19"/>
        <end position="186"/>
    </location>
</feature>
<keyword evidence="4" id="KW-1185">Reference proteome</keyword>
<comment type="caution">
    <text evidence="3">The sequence shown here is derived from an EMBL/GenBank/DDBJ whole genome shotgun (WGS) entry which is preliminary data.</text>
</comment>
<dbReference type="EMBL" id="CAKASE010000053">
    <property type="protein sequence ID" value="CAG9565251.1"/>
    <property type="molecule type" value="Genomic_DNA"/>
</dbReference>
<evidence type="ECO:0000259" key="2">
    <source>
        <dbReference type="Pfam" id="PF16033"/>
    </source>
</evidence>
<proteinExistence type="predicted"/>
<feature type="signal peptide" evidence="1">
    <location>
        <begin position="1"/>
        <end position="18"/>
    </location>
</feature>
<dbReference type="Pfam" id="PF16033">
    <property type="entry name" value="DUF4789"/>
    <property type="match status" value="1"/>
</dbReference>
<dbReference type="PANTHER" id="PTHR21177">
    <property type="entry name" value="IP06524P-RELATED"/>
    <property type="match status" value="1"/>
</dbReference>
<dbReference type="OrthoDB" id="6338576at2759"/>
<evidence type="ECO:0000313" key="4">
    <source>
        <dbReference type="Proteomes" id="UP000789524"/>
    </source>
</evidence>